<evidence type="ECO:0000256" key="2">
    <source>
        <dbReference type="ARBA" id="ARBA00022692"/>
    </source>
</evidence>
<evidence type="ECO:0000313" key="7">
    <source>
        <dbReference type="Proteomes" id="UP000076420"/>
    </source>
</evidence>
<gene>
    <name evidence="6" type="primary">106072136</name>
</gene>
<keyword evidence="3 5" id="KW-1133">Transmembrane helix</keyword>
<feature type="transmembrane region" description="Helical" evidence="5">
    <location>
        <begin position="27"/>
        <end position="50"/>
    </location>
</feature>
<dbReference type="InterPro" id="IPR000832">
    <property type="entry name" value="GPCR_2_secretin-like"/>
</dbReference>
<dbReference type="PANTHER" id="PTHR12011">
    <property type="entry name" value="ADHESION G-PROTEIN COUPLED RECEPTOR"/>
    <property type="match status" value="1"/>
</dbReference>
<comment type="subcellular location">
    <subcellularLocation>
        <location evidence="1">Membrane</location>
        <topology evidence="1">Multi-pass membrane protein</topology>
    </subcellularLocation>
</comment>
<protein>
    <submittedName>
        <fullName evidence="6">Uncharacterized protein</fullName>
    </submittedName>
</protein>
<evidence type="ECO:0000256" key="3">
    <source>
        <dbReference type="ARBA" id="ARBA00022989"/>
    </source>
</evidence>
<evidence type="ECO:0000256" key="1">
    <source>
        <dbReference type="ARBA" id="ARBA00004141"/>
    </source>
</evidence>
<dbReference type="Gene3D" id="1.20.1070.10">
    <property type="entry name" value="Rhodopsin 7-helix transmembrane proteins"/>
    <property type="match status" value="1"/>
</dbReference>
<organism evidence="6 7">
    <name type="scientific">Biomphalaria glabrata</name>
    <name type="common">Bloodfluke planorb</name>
    <name type="synonym">Freshwater snail</name>
    <dbReference type="NCBI Taxonomy" id="6526"/>
    <lineage>
        <taxon>Eukaryota</taxon>
        <taxon>Metazoa</taxon>
        <taxon>Spiralia</taxon>
        <taxon>Lophotrochozoa</taxon>
        <taxon>Mollusca</taxon>
        <taxon>Gastropoda</taxon>
        <taxon>Heterobranchia</taxon>
        <taxon>Euthyneura</taxon>
        <taxon>Panpulmonata</taxon>
        <taxon>Hygrophila</taxon>
        <taxon>Lymnaeoidea</taxon>
        <taxon>Planorbidae</taxon>
        <taxon>Biomphalaria</taxon>
    </lineage>
</organism>
<accession>A0A2C9KKK3</accession>
<evidence type="ECO:0000256" key="4">
    <source>
        <dbReference type="ARBA" id="ARBA00023136"/>
    </source>
</evidence>
<dbReference type="VEuPathDB" id="VectorBase:BGLB020765"/>
<evidence type="ECO:0000313" key="6">
    <source>
        <dbReference type="EnsemblMetazoa" id="BGLB020765-PA"/>
    </source>
</evidence>
<dbReference type="GO" id="GO:0004930">
    <property type="term" value="F:G protein-coupled receptor activity"/>
    <property type="evidence" value="ECO:0007669"/>
    <property type="project" value="InterPro"/>
</dbReference>
<evidence type="ECO:0000256" key="5">
    <source>
        <dbReference type="SAM" id="Phobius"/>
    </source>
</evidence>
<proteinExistence type="predicted"/>
<dbReference type="KEGG" id="bgt:106072136"/>
<dbReference type="STRING" id="6526.A0A2C9KKK3"/>
<dbReference type="AlphaFoldDB" id="A0A2C9KKK3"/>
<dbReference type="GO" id="GO:0005886">
    <property type="term" value="C:plasma membrane"/>
    <property type="evidence" value="ECO:0007669"/>
    <property type="project" value="TreeGrafter"/>
</dbReference>
<sequence>MTNFALLMDVYQSGLQISELDKKILSIISYVGCGISLAALLLTLMTYTFFRPITQYNLSDQTHSKRYSTWRMACRVWPVGD</sequence>
<keyword evidence="4 5" id="KW-0472">Membrane</keyword>
<name>A0A2C9KKK3_BIOGL</name>
<dbReference type="Pfam" id="PF00002">
    <property type="entry name" value="7tm_2"/>
    <property type="match status" value="1"/>
</dbReference>
<reference evidence="6" key="1">
    <citation type="submission" date="2020-05" db="UniProtKB">
        <authorList>
            <consortium name="EnsemblMetazoa"/>
        </authorList>
    </citation>
    <scope>IDENTIFICATION</scope>
    <source>
        <strain evidence="6">BB02</strain>
    </source>
</reference>
<keyword evidence="2 5" id="KW-0812">Transmembrane</keyword>
<dbReference type="EnsemblMetazoa" id="BGLB020765-RA">
    <property type="protein sequence ID" value="BGLB020765-PA"/>
    <property type="gene ID" value="BGLB020765"/>
</dbReference>
<dbReference type="Proteomes" id="UP000076420">
    <property type="component" value="Unassembled WGS sequence"/>
</dbReference>
<dbReference type="PANTHER" id="PTHR12011:SF347">
    <property type="entry name" value="FI21270P1-RELATED"/>
    <property type="match status" value="1"/>
</dbReference>